<dbReference type="AlphaFoldDB" id="A0A0D9V799"/>
<dbReference type="HOGENOM" id="CLU_027301_0_1_1"/>
<dbReference type="GO" id="GO:0009959">
    <property type="term" value="P:negative gravitropism"/>
    <property type="evidence" value="ECO:0007669"/>
    <property type="project" value="InterPro"/>
</dbReference>
<dbReference type="eggNOG" id="ENOG502RY88">
    <property type="taxonomic scope" value="Eukaryota"/>
</dbReference>
<evidence type="ECO:0000259" key="2">
    <source>
        <dbReference type="Pfam" id="PF04859"/>
    </source>
</evidence>
<accession>A0A0D9V799</accession>
<feature type="region of interest" description="Disordered" evidence="1">
    <location>
        <begin position="41"/>
        <end position="60"/>
    </location>
</feature>
<keyword evidence="5" id="KW-1185">Reference proteome</keyword>
<protein>
    <submittedName>
        <fullName evidence="4">Uncharacterized protein</fullName>
    </submittedName>
</protein>
<sequence>MEPAAEKVKRTPSCLLLRISDICKVRSVGVAPTVREKLKADGSAAGESSEDGAHLKVHPHQVSDNESLSECSSVRCEEAFIERLLDSISGLKLNYVKFQQALVPYDPEEITIADDRFMSELQETAGLKDLYVNMNKWKNPMYQCYVSSRIQEQQMLAVELQAGMCKRDSEIACLRAELDELERKNMELTEKIGQNASHKERSFAIGMGVSTGMFMEVFELSSKSIHDFAKLVTRWMKLSRWNLGNLTLPIGSSVIYEKRSHKKYAVEAYFACKMLMGDKEDYLSLDAFDYIMSFKDPFDALMKAPTSCFGRFCRAKYLATVPPGMEDSFFGNLDHRSFIQNGGHPKTPFYQAFVTMSRYVWASLAIARSLNPKAEMFHVKNGTEFRSKHMECVPAKITTGEDKACVGFTVMPGFKIGCTVIRCRVYLSMVNARNF</sequence>
<dbReference type="EnsemblPlants" id="LPERR01G30620.1">
    <property type="protein sequence ID" value="LPERR01G30620.1"/>
    <property type="gene ID" value="LPERR01G30620"/>
</dbReference>
<organism evidence="4 5">
    <name type="scientific">Leersia perrieri</name>
    <dbReference type="NCBI Taxonomy" id="77586"/>
    <lineage>
        <taxon>Eukaryota</taxon>
        <taxon>Viridiplantae</taxon>
        <taxon>Streptophyta</taxon>
        <taxon>Embryophyta</taxon>
        <taxon>Tracheophyta</taxon>
        <taxon>Spermatophyta</taxon>
        <taxon>Magnoliopsida</taxon>
        <taxon>Liliopsida</taxon>
        <taxon>Poales</taxon>
        <taxon>Poaceae</taxon>
        <taxon>BOP clade</taxon>
        <taxon>Oryzoideae</taxon>
        <taxon>Oryzeae</taxon>
        <taxon>Oryzinae</taxon>
        <taxon>Leersia</taxon>
    </lineage>
</organism>
<dbReference type="InterPro" id="IPR056813">
    <property type="entry name" value="GIL1_IRKI_C"/>
</dbReference>
<dbReference type="Pfam" id="PF04859">
    <property type="entry name" value="DUF641"/>
    <property type="match status" value="1"/>
</dbReference>
<feature type="domain" description="GIL1/IRKI C-terminal" evidence="3">
    <location>
        <begin position="376"/>
        <end position="426"/>
    </location>
</feature>
<name>A0A0D9V799_9ORYZ</name>
<dbReference type="Gramene" id="LPERR01G30620.1">
    <property type="protein sequence ID" value="LPERR01G30620.1"/>
    <property type="gene ID" value="LPERR01G30620"/>
</dbReference>
<dbReference type="Proteomes" id="UP000032180">
    <property type="component" value="Chromosome 1"/>
</dbReference>
<evidence type="ECO:0000259" key="3">
    <source>
        <dbReference type="Pfam" id="PF24994"/>
    </source>
</evidence>
<evidence type="ECO:0000313" key="4">
    <source>
        <dbReference type="EnsemblPlants" id="LPERR01G30620.1"/>
    </source>
</evidence>
<dbReference type="InterPro" id="IPR040225">
    <property type="entry name" value="GIL1-like"/>
</dbReference>
<dbReference type="STRING" id="77586.A0A0D9V799"/>
<dbReference type="InterPro" id="IPR006943">
    <property type="entry name" value="DUF641_pln"/>
</dbReference>
<evidence type="ECO:0000256" key="1">
    <source>
        <dbReference type="SAM" id="MobiDB-lite"/>
    </source>
</evidence>
<dbReference type="Pfam" id="PF24994">
    <property type="entry name" value="GIL1_IRKI_C"/>
    <property type="match status" value="1"/>
</dbReference>
<proteinExistence type="predicted"/>
<reference evidence="4" key="3">
    <citation type="submission" date="2015-04" db="UniProtKB">
        <authorList>
            <consortium name="EnsemblPlants"/>
        </authorList>
    </citation>
    <scope>IDENTIFICATION</scope>
</reference>
<dbReference type="GO" id="GO:0009639">
    <property type="term" value="P:response to red or far red light"/>
    <property type="evidence" value="ECO:0007669"/>
    <property type="project" value="InterPro"/>
</dbReference>
<reference evidence="4 5" key="1">
    <citation type="submission" date="2012-08" db="EMBL/GenBank/DDBJ databases">
        <title>Oryza genome evolution.</title>
        <authorList>
            <person name="Wing R.A."/>
        </authorList>
    </citation>
    <scope>NUCLEOTIDE SEQUENCE</scope>
</reference>
<reference evidence="5" key="2">
    <citation type="submission" date="2013-12" db="EMBL/GenBank/DDBJ databases">
        <authorList>
            <person name="Yu Y."/>
            <person name="Lee S."/>
            <person name="de Baynast K."/>
            <person name="Wissotski M."/>
            <person name="Liu L."/>
            <person name="Talag J."/>
            <person name="Goicoechea J."/>
            <person name="Angelova A."/>
            <person name="Jetty R."/>
            <person name="Kudrna D."/>
            <person name="Golser W."/>
            <person name="Rivera L."/>
            <person name="Zhang J."/>
            <person name="Wing R."/>
        </authorList>
    </citation>
    <scope>NUCLEOTIDE SEQUENCE</scope>
</reference>
<evidence type="ECO:0000313" key="5">
    <source>
        <dbReference type="Proteomes" id="UP000032180"/>
    </source>
</evidence>
<dbReference type="PANTHER" id="PTHR31161">
    <property type="entry name" value="PROTEIN GRAVITROPIC IN THE LIGHT 1"/>
    <property type="match status" value="1"/>
</dbReference>
<feature type="domain" description="DUF641" evidence="2">
    <location>
        <begin position="74"/>
        <end position="191"/>
    </location>
</feature>